<dbReference type="SUPFAM" id="SSF53223">
    <property type="entry name" value="Aminoacid dehydrogenase-like, N-terminal domain"/>
    <property type="match status" value="1"/>
</dbReference>
<evidence type="ECO:0000256" key="1">
    <source>
        <dbReference type="ARBA" id="ARBA00004871"/>
    </source>
</evidence>
<dbReference type="GO" id="GO:0019632">
    <property type="term" value="P:shikimate metabolic process"/>
    <property type="evidence" value="ECO:0007669"/>
    <property type="project" value="TreeGrafter"/>
</dbReference>
<dbReference type="HOGENOM" id="CLU_044063_4_0_4"/>
<dbReference type="Pfam" id="PF08501">
    <property type="entry name" value="Shikimate_dh_N"/>
    <property type="match status" value="1"/>
</dbReference>
<evidence type="ECO:0000313" key="5">
    <source>
        <dbReference type="EMBL" id="ACB35939.1"/>
    </source>
</evidence>
<dbReference type="PANTHER" id="PTHR21089:SF1">
    <property type="entry name" value="BIFUNCTIONAL 3-DEHYDROQUINATE DEHYDRATASE_SHIKIMATE DEHYDROGENASE, CHLOROPLASTIC"/>
    <property type="match status" value="1"/>
</dbReference>
<accession>B1Y543</accession>
<dbReference type="GO" id="GO:0004764">
    <property type="term" value="F:shikimate 3-dehydrogenase (NADP+) activity"/>
    <property type="evidence" value="ECO:0007669"/>
    <property type="project" value="InterPro"/>
</dbReference>
<dbReference type="RefSeq" id="WP_012348686.1">
    <property type="nucleotide sequence ID" value="NC_010524.1"/>
</dbReference>
<dbReference type="KEGG" id="lch:Lcho_3685"/>
<feature type="domain" description="Shikimate dehydrogenase substrate binding N-terminal" evidence="4">
    <location>
        <begin position="12"/>
        <end position="95"/>
    </location>
</feature>
<dbReference type="GO" id="GO:0050661">
    <property type="term" value="F:NADP binding"/>
    <property type="evidence" value="ECO:0007669"/>
    <property type="project" value="TreeGrafter"/>
</dbReference>
<dbReference type="InterPro" id="IPR013708">
    <property type="entry name" value="Shikimate_DH-bd_N"/>
</dbReference>
<evidence type="ECO:0000256" key="2">
    <source>
        <dbReference type="ARBA" id="ARBA00023002"/>
    </source>
</evidence>
<keyword evidence="3" id="KW-0057">Aromatic amino acid biosynthesis</keyword>
<protein>
    <submittedName>
        <fullName evidence="5">Shikimate dehydrogenase substrate binding domain protein</fullName>
    </submittedName>
</protein>
<gene>
    <name evidence="5" type="ordered locus">Lcho_3685</name>
</gene>
<dbReference type="GO" id="GO:0009423">
    <property type="term" value="P:chorismate biosynthetic process"/>
    <property type="evidence" value="ECO:0007669"/>
    <property type="project" value="TreeGrafter"/>
</dbReference>
<dbReference type="AlphaFoldDB" id="B1Y543"/>
<dbReference type="SUPFAM" id="SSF51735">
    <property type="entry name" value="NAD(P)-binding Rossmann-fold domains"/>
    <property type="match status" value="1"/>
</dbReference>
<dbReference type="Gene3D" id="3.40.50.720">
    <property type="entry name" value="NAD(P)-binding Rossmann-like Domain"/>
    <property type="match status" value="1"/>
</dbReference>
<keyword evidence="2" id="KW-0560">Oxidoreductase</keyword>
<dbReference type="STRING" id="395495.Lcho_3685"/>
<reference evidence="5 6" key="1">
    <citation type="submission" date="2008-03" db="EMBL/GenBank/DDBJ databases">
        <title>Complete sequence of Leptothrix cholodnii SP-6.</title>
        <authorList>
            <consortium name="US DOE Joint Genome Institute"/>
            <person name="Copeland A."/>
            <person name="Lucas S."/>
            <person name="Lapidus A."/>
            <person name="Glavina del Rio T."/>
            <person name="Dalin E."/>
            <person name="Tice H."/>
            <person name="Bruce D."/>
            <person name="Goodwin L."/>
            <person name="Pitluck S."/>
            <person name="Chertkov O."/>
            <person name="Brettin T."/>
            <person name="Detter J.C."/>
            <person name="Han C."/>
            <person name="Kuske C.R."/>
            <person name="Schmutz J."/>
            <person name="Larimer F."/>
            <person name="Land M."/>
            <person name="Hauser L."/>
            <person name="Kyrpides N."/>
            <person name="Lykidis A."/>
            <person name="Emerson D."/>
            <person name="Richardson P."/>
        </authorList>
    </citation>
    <scope>NUCLEOTIDE SEQUENCE [LARGE SCALE GENOMIC DNA]</scope>
    <source>
        <strain evidence="6">ATCC 51168 / LMG 8142 / SP-6</strain>
    </source>
</reference>
<dbReference type="InterPro" id="IPR046346">
    <property type="entry name" value="Aminoacid_DH-like_N_sf"/>
</dbReference>
<dbReference type="GO" id="GO:0009073">
    <property type="term" value="P:aromatic amino acid family biosynthetic process"/>
    <property type="evidence" value="ECO:0007669"/>
    <property type="project" value="UniProtKB-KW"/>
</dbReference>
<name>B1Y543_LEPCP</name>
<dbReference type="OrthoDB" id="3609723at2"/>
<dbReference type="GO" id="GO:0005829">
    <property type="term" value="C:cytosol"/>
    <property type="evidence" value="ECO:0007669"/>
    <property type="project" value="TreeGrafter"/>
</dbReference>
<keyword evidence="6" id="KW-1185">Reference proteome</keyword>
<dbReference type="InterPro" id="IPR022893">
    <property type="entry name" value="Shikimate_DH_fam"/>
</dbReference>
<sequence length="297" mass="31044">MHISGTTRVFLILGDPVAQVRAPEVFNALFAQHGVDAVLVPVHVASADVAAFVRSSFKARNIDGLWVTIPHKTTLAGVLDHCDLSGSTAEAVNAVRRNADGSVEGALFDGIGFAKSLDHFGIACRGARVLIVGAGGAGVAIATALVQRALAELAIFDTDPARSTAAAERLRSVSGVPISTPHSADPAGHDIVINATPLGLDDSDPLPFDVRRLDGNAAVLDILMKNQPTPLLRACAARGITAHPGYEMMIQQVPEYLRFFGLDELARTVQADLAPVRALMSDGDEKIATPTPLANAA</sequence>
<dbReference type="Gene3D" id="3.40.50.10860">
    <property type="entry name" value="Leucine Dehydrogenase, chain A, domain 1"/>
    <property type="match status" value="1"/>
</dbReference>
<proteinExistence type="predicted"/>
<evidence type="ECO:0000256" key="3">
    <source>
        <dbReference type="ARBA" id="ARBA00023141"/>
    </source>
</evidence>
<dbReference type="PANTHER" id="PTHR21089">
    <property type="entry name" value="SHIKIMATE DEHYDROGENASE"/>
    <property type="match status" value="1"/>
</dbReference>
<dbReference type="eggNOG" id="COG0169">
    <property type="taxonomic scope" value="Bacteria"/>
</dbReference>
<comment type="pathway">
    <text evidence="1">Metabolic intermediate biosynthesis; chorismate biosynthesis; chorismate from D-erythrose 4-phosphate and phosphoenolpyruvate: step 4/7.</text>
</comment>
<evidence type="ECO:0000259" key="4">
    <source>
        <dbReference type="Pfam" id="PF08501"/>
    </source>
</evidence>
<evidence type="ECO:0000313" key="6">
    <source>
        <dbReference type="Proteomes" id="UP000001693"/>
    </source>
</evidence>
<dbReference type="Proteomes" id="UP000001693">
    <property type="component" value="Chromosome"/>
</dbReference>
<dbReference type="EMBL" id="CP001013">
    <property type="protein sequence ID" value="ACB35939.1"/>
    <property type="molecule type" value="Genomic_DNA"/>
</dbReference>
<dbReference type="InterPro" id="IPR036291">
    <property type="entry name" value="NAD(P)-bd_dom_sf"/>
</dbReference>
<keyword evidence="3" id="KW-0028">Amino-acid biosynthesis</keyword>
<organism evidence="5 6">
    <name type="scientific">Leptothrix cholodnii (strain ATCC 51168 / LMG 8142 / SP-6)</name>
    <name type="common">Leptothrix discophora (strain SP-6)</name>
    <dbReference type="NCBI Taxonomy" id="395495"/>
    <lineage>
        <taxon>Bacteria</taxon>
        <taxon>Pseudomonadati</taxon>
        <taxon>Pseudomonadota</taxon>
        <taxon>Betaproteobacteria</taxon>
        <taxon>Burkholderiales</taxon>
        <taxon>Sphaerotilaceae</taxon>
        <taxon>Leptothrix</taxon>
    </lineage>
</organism>